<dbReference type="InterPro" id="IPR025737">
    <property type="entry name" value="FApF"/>
</dbReference>
<comment type="caution">
    <text evidence="2">The sequence shown here is derived from an EMBL/GenBank/DDBJ whole genome shotgun (WGS) entry which is preliminary data.</text>
</comment>
<feature type="signal peptide" evidence="1">
    <location>
        <begin position="1"/>
        <end position="44"/>
    </location>
</feature>
<dbReference type="AlphaFoldDB" id="A0A7W5FSX0"/>
<reference evidence="2 3" key="1">
    <citation type="submission" date="2020-08" db="EMBL/GenBank/DDBJ databases">
        <title>Genomic Encyclopedia of Type Strains, Phase III (KMG-III): the genomes of soil and plant-associated and newly described type strains.</title>
        <authorList>
            <person name="Whitman W."/>
        </authorList>
    </citation>
    <scope>NUCLEOTIDE SEQUENCE [LARGE SCALE GENOMIC DNA]</scope>
    <source>
        <strain evidence="2 3">CECT 8897</strain>
    </source>
</reference>
<dbReference type="RefSeq" id="WP_229426090.1">
    <property type="nucleotide sequence ID" value="NZ_JACHXD010000003.1"/>
</dbReference>
<dbReference type="Pfam" id="PF13557">
    <property type="entry name" value="Phenol_MetA_deg"/>
    <property type="match status" value="1"/>
</dbReference>
<protein>
    <recommendedName>
        <fullName evidence="4">Transporter</fullName>
    </recommendedName>
</protein>
<sequence length="278" mass="29120">MQKTSQGKTVGARRAAGVDAAPFRRLAPALLMATGAALAWPAQAAEDGPPVLPYRPSVSSPASLPAPGQLEMEVGGLRARDDGARRASLPVLLKLAFNEDWGVLLGGEAWISARAPDSGRQRGIGDLTATLKRALRLDEATVLGLELSAKAPTARDGLGSGKSDYGVNGIYSRDFGRLHLDANLNLQRLGRVDEGAGRLQKGVSASFSLPVAERWGATAELSGTQRHGAGSTAQLLLAAAYTPHSRLAFDVGVAKGLNTRSTDWSMFAGVVFPLANFR</sequence>
<evidence type="ECO:0000313" key="2">
    <source>
        <dbReference type="EMBL" id="MBB3118205.1"/>
    </source>
</evidence>
<evidence type="ECO:0000313" key="3">
    <source>
        <dbReference type="Proteomes" id="UP000541535"/>
    </source>
</evidence>
<name>A0A7W5FSX0_9BURK</name>
<organism evidence="2 3">
    <name type="scientific">Pseudoduganella violacea</name>
    <dbReference type="NCBI Taxonomy" id="1715466"/>
    <lineage>
        <taxon>Bacteria</taxon>
        <taxon>Pseudomonadati</taxon>
        <taxon>Pseudomonadota</taxon>
        <taxon>Betaproteobacteria</taxon>
        <taxon>Burkholderiales</taxon>
        <taxon>Oxalobacteraceae</taxon>
        <taxon>Telluria group</taxon>
        <taxon>Pseudoduganella</taxon>
    </lineage>
</organism>
<dbReference type="EMBL" id="JACHXD010000003">
    <property type="protein sequence ID" value="MBB3118205.1"/>
    <property type="molecule type" value="Genomic_DNA"/>
</dbReference>
<gene>
    <name evidence="2" type="ORF">FHS03_001236</name>
</gene>
<evidence type="ECO:0000256" key="1">
    <source>
        <dbReference type="SAM" id="SignalP"/>
    </source>
</evidence>
<dbReference type="Proteomes" id="UP000541535">
    <property type="component" value="Unassembled WGS sequence"/>
</dbReference>
<keyword evidence="3" id="KW-1185">Reference proteome</keyword>
<keyword evidence="1" id="KW-0732">Signal</keyword>
<evidence type="ECO:0008006" key="4">
    <source>
        <dbReference type="Google" id="ProtNLM"/>
    </source>
</evidence>
<feature type="chain" id="PRO_5030617207" description="Transporter" evidence="1">
    <location>
        <begin position="45"/>
        <end position="278"/>
    </location>
</feature>
<accession>A0A7W5FSX0</accession>
<proteinExistence type="predicted"/>